<protein>
    <submittedName>
        <fullName evidence="1">Uncharacterized protein</fullName>
    </submittedName>
</protein>
<comment type="caution">
    <text evidence="1">The sequence shown here is derived from an EMBL/GenBank/DDBJ whole genome shotgun (WGS) entry which is preliminary data.</text>
</comment>
<dbReference type="STRING" id="748224.HMPREF9436_02426"/>
<dbReference type="EMBL" id="AECU01000182">
    <property type="protein sequence ID" value="EFQ06096.1"/>
    <property type="molecule type" value="Genomic_DNA"/>
</dbReference>
<accession>E2ZL70</accession>
<evidence type="ECO:0000313" key="1">
    <source>
        <dbReference type="EMBL" id="EFQ06096.1"/>
    </source>
</evidence>
<dbReference type="BioCyc" id="FCF748224-HMP:GTSS-427-MONOMER"/>
<reference evidence="1 2" key="1">
    <citation type="submission" date="2010-08" db="EMBL/GenBank/DDBJ databases">
        <authorList>
            <person name="Weinstock G."/>
            <person name="Sodergren E."/>
            <person name="Clifton S."/>
            <person name="Fulton L."/>
            <person name="Fulton B."/>
            <person name="Courtney L."/>
            <person name="Fronick C."/>
            <person name="Harrison M."/>
            <person name="Strong C."/>
            <person name="Farmer C."/>
            <person name="Delahaunty K."/>
            <person name="Markovic C."/>
            <person name="Hall O."/>
            <person name="Minx P."/>
            <person name="Tomlinson C."/>
            <person name="Mitreva M."/>
            <person name="Hou S."/>
            <person name="Chen J."/>
            <person name="Wollam A."/>
            <person name="Pepin K.H."/>
            <person name="Johnson M."/>
            <person name="Bhonagiri V."/>
            <person name="Zhang X."/>
            <person name="Suruliraj S."/>
            <person name="Warren W."/>
            <person name="Chinwalla A."/>
            <person name="Mardis E.R."/>
            <person name="Wilson R.K."/>
        </authorList>
    </citation>
    <scope>NUCLEOTIDE SEQUENCE [LARGE SCALE GENOMIC DNA]</scope>
    <source>
        <strain evidence="1 2">KLE1255</strain>
    </source>
</reference>
<evidence type="ECO:0000313" key="2">
    <source>
        <dbReference type="Proteomes" id="UP000006028"/>
    </source>
</evidence>
<gene>
    <name evidence="1" type="ORF">HMPREF9436_02426</name>
</gene>
<dbReference type="Proteomes" id="UP000006028">
    <property type="component" value="Unassembled WGS sequence"/>
</dbReference>
<sequence length="49" mass="5577">MAIHAKFPFLPRAPPLGELLSASEAERASLLFLFLPPFYHFLQKNSKFS</sequence>
<proteinExistence type="predicted"/>
<organism evidence="1 2">
    <name type="scientific">Faecalibacterium cf. prausnitzii KLE1255</name>
    <dbReference type="NCBI Taxonomy" id="748224"/>
    <lineage>
        <taxon>Bacteria</taxon>
        <taxon>Bacillati</taxon>
        <taxon>Bacillota</taxon>
        <taxon>Clostridia</taxon>
        <taxon>Eubacteriales</taxon>
        <taxon>Oscillospiraceae</taxon>
        <taxon>Faecalibacterium</taxon>
    </lineage>
</organism>
<dbReference type="AlphaFoldDB" id="E2ZL70"/>
<dbReference type="HOGENOM" id="CLU_3135853_0_0_9"/>
<name>E2ZL70_9FIRM</name>